<dbReference type="EMBL" id="JAIMJA010000010">
    <property type="protein sequence ID" value="MCE2595340.1"/>
    <property type="molecule type" value="Genomic_DNA"/>
</dbReference>
<proteinExistence type="inferred from homology"/>
<feature type="transmembrane region" description="Helical" evidence="7">
    <location>
        <begin position="94"/>
        <end position="114"/>
    </location>
</feature>
<evidence type="ECO:0000259" key="8">
    <source>
        <dbReference type="Pfam" id="PF01435"/>
    </source>
</evidence>
<dbReference type="Gene3D" id="3.30.2010.10">
    <property type="entry name" value="Metalloproteases ('zincins'), catalytic domain"/>
    <property type="match status" value="1"/>
</dbReference>
<keyword evidence="11" id="KW-1185">Reference proteome</keyword>
<evidence type="ECO:0000313" key="11">
    <source>
        <dbReference type="Proteomes" id="UP001201273"/>
    </source>
</evidence>
<keyword evidence="4 6" id="KW-0862">Zinc</keyword>
<accession>A0ABS8WDC2</accession>
<evidence type="ECO:0000256" key="7">
    <source>
        <dbReference type="SAM" id="Phobius"/>
    </source>
</evidence>
<dbReference type="InterPro" id="IPR051156">
    <property type="entry name" value="Mito/Outer_Membr_Metalloprot"/>
</dbReference>
<keyword evidence="7" id="KW-0812">Transmembrane</keyword>
<dbReference type="RefSeq" id="WP_233052826.1">
    <property type="nucleotide sequence ID" value="NZ_JAIMJA010000010.1"/>
</dbReference>
<feature type="domain" description="Peptidase M48" evidence="8">
    <location>
        <begin position="163"/>
        <end position="328"/>
    </location>
</feature>
<dbReference type="CDD" id="cd07332">
    <property type="entry name" value="M48C_Oma1_like"/>
    <property type="match status" value="1"/>
</dbReference>
<organism evidence="10 11">
    <name type="scientific">Motilimonas cestriensis</name>
    <dbReference type="NCBI Taxonomy" id="2742685"/>
    <lineage>
        <taxon>Bacteria</taxon>
        <taxon>Pseudomonadati</taxon>
        <taxon>Pseudomonadota</taxon>
        <taxon>Gammaproteobacteria</taxon>
        <taxon>Alteromonadales</taxon>
        <taxon>Alteromonadales genera incertae sedis</taxon>
        <taxon>Motilimonas</taxon>
    </lineage>
</organism>
<comment type="caution">
    <text evidence="10">The sequence shown here is derived from an EMBL/GenBank/DDBJ whole genome shotgun (WGS) entry which is preliminary data.</text>
</comment>
<gene>
    <name evidence="10" type="ORF">K6Y31_10990</name>
</gene>
<name>A0ABS8WDC2_9GAMM</name>
<dbReference type="Proteomes" id="UP001201273">
    <property type="component" value="Unassembled WGS sequence"/>
</dbReference>
<keyword evidence="7" id="KW-1133">Transmembrane helix</keyword>
<evidence type="ECO:0000256" key="1">
    <source>
        <dbReference type="ARBA" id="ARBA00022670"/>
    </source>
</evidence>
<dbReference type="PANTHER" id="PTHR22726">
    <property type="entry name" value="METALLOENDOPEPTIDASE OMA1"/>
    <property type="match status" value="1"/>
</dbReference>
<keyword evidence="5 6" id="KW-0482">Metalloprotease</keyword>
<evidence type="ECO:0000256" key="3">
    <source>
        <dbReference type="ARBA" id="ARBA00022801"/>
    </source>
</evidence>
<comment type="cofactor">
    <cofactor evidence="6">
        <name>Zn(2+)</name>
        <dbReference type="ChEBI" id="CHEBI:29105"/>
    </cofactor>
    <text evidence="6">Binds 1 zinc ion per subunit.</text>
</comment>
<dbReference type="Pfam" id="PF23368">
    <property type="entry name" value="DUF7092"/>
    <property type="match status" value="1"/>
</dbReference>
<feature type="domain" description="DUF7092" evidence="9">
    <location>
        <begin position="3"/>
        <end position="77"/>
    </location>
</feature>
<keyword evidence="7" id="KW-0472">Membrane</keyword>
<dbReference type="InterPro" id="IPR001915">
    <property type="entry name" value="Peptidase_M48"/>
</dbReference>
<evidence type="ECO:0000256" key="4">
    <source>
        <dbReference type="ARBA" id="ARBA00022833"/>
    </source>
</evidence>
<evidence type="ECO:0000259" key="9">
    <source>
        <dbReference type="Pfam" id="PF23368"/>
    </source>
</evidence>
<dbReference type="InterPro" id="IPR055518">
    <property type="entry name" value="DUF7092"/>
</dbReference>
<reference evidence="10 11" key="1">
    <citation type="journal article" date="2022" name="Environ. Microbiol. Rep.">
        <title>Eco-phylogenetic analyses reveal divergent evolution of vitamin B12 metabolism in the marine bacterial family 'Psychromonadaceae'.</title>
        <authorList>
            <person name="Jin X."/>
            <person name="Yang Y."/>
            <person name="Cao H."/>
            <person name="Gao B."/>
            <person name="Zhao Z."/>
        </authorList>
    </citation>
    <scope>NUCLEOTIDE SEQUENCE [LARGE SCALE GENOMIC DNA]</scope>
    <source>
        <strain evidence="10 11">MKS20</strain>
    </source>
</reference>
<evidence type="ECO:0000313" key="10">
    <source>
        <dbReference type="EMBL" id="MCE2595340.1"/>
    </source>
</evidence>
<evidence type="ECO:0000256" key="6">
    <source>
        <dbReference type="RuleBase" id="RU003983"/>
    </source>
</evidence>
<dbReference type="PANTHER" id="PTHR22726:SF1">
    <property type="entry name" value="METALLOENDOPEPTIDASE OMA1, MITOCHONDRIAL"/>
    <property type="match status" value="1"/>
</dbReference>
<protein>
    <submittedName>
        <fullName evidence="10">M48 family metallopeptidase</fullName>
    </submittedName>
</protein>
<dbReference type="Pfam" id="PF01435">
    <property type="entry name" value="Peptidase_M48"/>
    <property type="match status" value="1"/>
</dbReference>
<sequence>MKITGIYYSGKSSAALSSALILHAENRVSINQTDIYLSLDELDIAPRIGNGNRWVYFPDGSSFESQDNDALDTLSKRQRNHGLSLHLLESKLRYIISSLIFTLIFCVCFFIWGVPATTQLIAQTLPDNTSKLLGSQSLEIVDRTLFEPSELSDEKQQTLQTLFKPYLSPDQRVLIRSSEALGANAIALPNGILIFTDELINITTEQELLAVLGHELGHVEHKHGLQALIRSSLLLFVYTLITGDAAGASSSIAALPTLLLEQGYSRDFEREADDYAMDFLKQHNIPRTALMGALNKIYQAHEIDKKESLRDYLSSHPAPKERLERLTTVE</sequence>
<keyword evidence="2" id="KW-0479">Metal-binding</keyword>
<evidence type="ECO:0000256" key="2">
    <source>
        <dbReference type="ARBA" id="ARBA00022723"/>
    </source>
</evidence>
<keyword evidence="3 6" id="KW-0378">Hydrolase</keyword>
<evidence type="ECO:0000256" key="5">
    <source>
        <dbReference type="ARBA" id="ARBA00023049"/>
    </source>
</evidence>
<keyword evidence="1 6" id="KW-0645">Protease</keyword>
<comment type="similarity">
    <text evidence="6">Belongs to the peptidase M48 family.</text>
</comment>